<dbReference type="InterPro" id="IPR005814">
    <property type="entry name" value="Aminotrans_3"/>
</dbReference>
<organism evidence="4 5">
    <name type="scientific">Frankia canadensis</name>
    <dbReference type="NCBI Taxonomy" id="1836972"/>
    <lineage>
        <taxon>Bacteria</taxon>
        <taxon>Bacillati</taxon>
        <taxon>Actinomycetota</taxon>
        <taxon>Actinomycetes</taxon>
        <taxon>Frankiales</taxon>
        <taxon>Frankiaceae</taxon>
        <taxon>Frankia</taxon>
    </lineage>
</organism>
<dbReference type="Gene3D" id="3.90.1150.10">
    <property type="entry name" value="Aspartate Aminotransferase, domain 1"/>
    <property type="match status" value="1"/>
</dbReference>
<dbReference type="SUPFAM" id="SSF53383">
    <property type="entry name" value="PLP-dependent transferases"/>
    <property type="match status" value="1"/>
</dbReference>
<proteinExistence type="inferred from homology"/>
<gene>
    <name evidence="4" type="ORF">FRACA_100004</name>
</gene>
<dbReference type="Proteomes" id="UP000234331">
    <property type="component" value="Unassembled WGS sequence"/>
</dbReference>
<dbReference type="EMBL" id="FZMO01000002">
    <property type="protein sequence ID" value="SNQ45436.1"/>
    <property type="molecule type" value="Genomic_DNA"/>
</dbReference>
<dbReference type="OrthoDB" id="9801052at2"/>
<comment type="similarity">
    <text evidence="3">Belongs to the class-III pyridoxal-phosphate-dependent aminotransferase family.</text>
</comment>
<dbReference type="CDD" id="cd00610">
    <property type="entry name" value="OAT_like"/>
    <property type="match status" value="1"/>
</dbReference>
<evidence type="ECO:0000313" key="4">
    <source>
        <dbReference type="EMBL" id="SNQ45436.1"/>
    </source>
</evidence>
<dbReference type="GO" id="GO:0030170">
    <property type="term" value="F:pyridoxal phosphate binding"/>
    <property type="evidence" value="ECO:0007669"/>
    <property type="project" value="InterPro"/>
</dbReference>
<evidence type="ECO:0000256" key="1">
    <source>
        <dbReference type="ARBA" id="ARBA00001933"/>
    </source>
</evidence>
<keyword evidence="2 3" id="KW-0663">Pyridoxal phosphate</keyword>
<accession>A0A2I2KIE9</accession>
<sequence length="470" mass="50617">MSDLMTTRTGVSRAALRAAAATLTEREEARLQARTPASKRMHARAVRSMTSGVPSSYQVRDPWPIYLTHGRGARVWDVDGTEYSDFHNGYGSMVQGHAHPAIVRAVGERIALGSHFAMPTEDSIVVSEELARRFGLPRWRYVNSGSEATMDAIRIARGITGRDTIIKIFGSYHGHHDYVMVSIGTPYADIGPADHMNSLGYGAGIPQAVVDLTVPVPFNDAPAMLRRVEALVAEDRAPACVIMEAAMMNLGVVLPEPGYLAAVREITARHGIILIFDEVKTGLCVAAGGATERFGVRPDMVTLAKALGGGLPSGAIGATAEIMEIVATDRVKQVGTYNGNPLTMAAARASLLEVLTGDAYAHLERLGDRLTAGCDEILARHGLPGYTVSVGSKGCVNFTDALIRDYTSFMEHQLAELPALAWLYNANRGVLMAPGREEEWTLSVQHTDADVDRYLDSLDQLAHDLVRAAA</sequence>
<dbReference type="PANTHER" id="PTHR43713">
    <property type="entry name" value="GLUTAMATE-1-SEMIALDEHYDE 2,1-AMINOMUTASE"/>
    <property type="match status" value="1"/>
</dbReference>
<keyword evidence="5" id="KW-1185">Reference proteome</keyword>
<dbReference type="InterPro" id="IPR015422">
    <property type="entry name" value="PyrdxlP-dep_Trfase_small"/>
</dbReference>
<dbReference type="AlphaFoldDB" id="A0A2I2KIE9"/>
<dbReference type="PANTHER" id="PTHR43713:SF3">
    <property type="entry name" value="GLUTAMATE-1-SEMIALDEHYDE 2,1-AMINOMUTASE 1, CHLOROPLASTIC-RELATED"/>
    <property type="match status" value="1"/>
</dbReference>
<comment type="cofactor">
    <cofactor evidence="1">
        <name>pyridoxal 5'-phosphate</name>
        <dbReference type="ChEBI" id="CHEBI:597326"/>
    </cofactor>
</comment>
<dbReference type="InterPro" id="IPR015424">
    <property type="entry name" value="PyrdxlP-dep_Trfase"/>
</dbReference>
<dbReference type="InterPro" id="IPR049704">
    <property type="entry name" value="Aminotrans_3_PPA_site"/>
</dbReference>
<evidence type="ECO:0000256" key="2">
    <source>
        <dbReference type="ARBA" id="ARBA00022898"/>
    </source>
</evidence>
<dbReference type="Pfam" id="PF00202">
    <property type="entry name" value="Aminotran_3"/>
    <property type="match status" value="1"/>
</dbReference>
<name>A0A2I2KIE9_9ACTN</name>
<protein>
    <submittedName>
        <fullName evidence="4">Glutamate-1-semialdehyde 2,1-aminomutase</fullName>
    </submittedName>
</protein>
<evidence type="ECO:0000313" key="5">
    <source>
        <dbReference type="Proteomes" id="UP000234331"/>
    </source>
</evidence>
<dbReference type="PROSITE" id="PS00600">
    <property type="entry name" value="AA_TRANSFER_CLASS_3"/>
    <property type="match status" value="1"/>
</dbReference>
<dbReference type="InterPro" id="IPR015421">
    <property type="entry name" value="PyrdxlP-dep_Trfase_major"/>
</dbReference>
<dbReference type="Gene3D" id="3.40.640.10">
    <property type="entry name" value="Type I PLP-dependent aspartate aminotransferase-like (Major domain)"/>
    <property type="match status" value="1"/>
</dbReference>
<dbReference type="GO" id="GO:0008483">
    <property type="term" value="F:transaminase activity"/>
    <property type="evidence" value="ECO:0007669"/>
    <property type="project" value="InterPro"/>
</dbReference>
<evidence type="ECO:0000256" key="3">
    <source>
        <dbReference type="RuleBase" id="RU003560"/>
    </source>
</evidence>
<reference evidence="4 5" key="1">
    <citation type="submission" date="2017-06" db="EMBL/GenBank/DDBJ databases">
        <authorList>
            <person name="Kim H.J."/>
            <person name="Triplett B.A."/>
        </authorList>
    </citation>
    <scope>NUCLEOTIDE SEQUENCE [LARGE SCALE GENOMIC DNA]</scope>
    <source>
        <strain evidence="4">FRACA_ARgP5</strain>
    </source>
</reference>